<feature type="transmembrane region" description="Helical" evidence="6">
    <location>
        <begin position="112"/>
        <end position="134"/>
    </location>
</feature>
<feature type="transmembrane region" description="Helical" evidence="6">
    <location>
        <begin position="319"/>
        <end position="339"/>
    </location>
</feature>
<feature type="transmembrane region" description="Helical" evidence="6">
    <location>
        <begin position="294"/>
        <end position="313"/>
    </location>
</feature>
<evidence type="ECO:0000313" key="8">
    <source>
        <dbReference type="EMBL" id="MFC0592061.1"/>
    </source>
</evidence>
<proteinExistence type="predicted"/>
<feature type="transmembrane region" description="Helical" evidence="6">
    <location>
        <begin position="385"/>
        <end position="403"/>
    </location>
</feature>
<feature type="transmembrane region" description="Helical" evidence="6">
    <location>
        <begin position="176"/>
        <end position="196"/>
    </location>
</feature>
<dbReference type="Pfam" id="PF07690">
    <property type="entry name" value="MFS_1"/>
    <property type="match status" value="1"/>
</dbReference>
<comment type="caution">
    <text evidence="8">The sequence shown here is derived from an EMBL/GenBank/DDBJ whole genome shotgun (WGS) entry which is preliminary data.</text>
</comment>
<dbReference type="InterPro" id="IPR036259">
    <property type="entry name" value="MFS_trans_sf"/>
</dbReference>
<keyword evidence="3 6" id="KW-0812">Transmembrane</keyword>
<feature type="transmembrane region" description="Helical" evidence="6">
    <location>
        <begin position="217"/>
        <end position="240"/>
    </location>
</feature>
<feature type="transmembrane region" description="Helical" evidence="6">
    <location>
        <begin position="351"/>
        <end position="379"/>
    </location>
</feature>
<feature type="transmembrane region" description="Helical" evidence="6">
    <location>
        <begin position="88"/>
        <end position="106"/>
    </location>
</feature>
<feature type="transmembrane region" description="Helical" evidence="6">
    <location>
        <begin position="146"/>
        <end position="170"/>
    </location>
</feature>
<dbReference type="SUPFAM" id="SSF103473">
    <property type="entry name" value="MFS general substrate transporter"/>
    <property type="match status" value="1"/>
</dbReference>
<evidence type="ECO:0000256" key="1">
    <source>
        <dbReference type="ARBA" id="ARBA00004651"/>
    </source>
</evidence>
<reference evidence="8 9" key="1">
    <citation type="submission" date="2024-09" db="EMBL/GenBank/DDBJ databases">
        <authorList>
            <person name="Sun Q."/>
            <person name="Mori K."/>
        </authorList>
    </citation>
    <scope>NUCLEOTIDE SEQUENCE [LARGE SCALE GENOMIC DNA]</scope>
    <source>
        <strain evidence="8 9">NCAIM B.02336</strain>
    </source>
</reference>
<accession>A0ABV6PQE8</accession>
<evidence type="ECO:0000313" key="9">
    <source>
        <dbReference type="Proteomes" id="UP001589834"/>
    </source>
</evidence>
<evidence type="ECO:0000256" key="3">
    <source>
        <dbReference type="ARBA" id="ARBA00022692"/>
    </source>
</evidence>
<dbReference type="EMBL" id="JBHLTN010000008">
    <property type="protein sequence ID" value="MFC0592061.1"/>
    <property type="molecule type" value="Genomic_DNA"/>
</dbReference>
<comment type="subcellular location">
    <subcellularLocation>
        <location evidence="1">Cell membrane</location>
        <topology evidence="1">Multi-pass membrane protein</topology>
    </subcellularLocation>
</comment>
<dbReference type="RefSeq" id="WP_377480913.1">
    <property type="nucleotide sequence ID" value="NZ_JBHLTN010000008.1"/>
</dbReference>
<feature type="domain" description="Major facilitator superfamily (MFS) profile" evidence="7">
    <location>
        <begin position="22"/>
        <end position="411"/>
    </location>
</feature>
<keyword evidence="5 6" id="KW-0472">Membrane</keyword>
<dbReference type="PANTHER" id="PTHR43124">
    <property type="entry name" value="PURINE EFFLUX PUMP PBUE"/>
    <property type="match status" value="1"/>
</dbReference>
<keyword evidence="9" id="KW-1185">Reference proteome</keyword>
<dbReference type="InterPro" id="IPR011701">
    <property type="entry name" value="MFS"/>
</dbReference>
<dbReference type="PANTHER" id="PTHR43124:SF3">
    <property type="entry name" value="CHLORAMPHENICOL EFFLUX PUMP RV0191"/>
    <property type="match status" value="1"/>
</dbReference>
<feature type="transmembrane region" description="Helical" evidence="6">
    <location>
        <begin position="56"/>
        <end position="76"/>
    </location>
</feature>
<feature type="transmembrane region" description="Helical" evidence="6">
    <location>
        <begin position="20"/>
        <end position="44"/>
    </location>
</feature>
<dbReference type="Gene3D" id="1.20.1250.20">
    <property type="entry name" value="MFS general substrate transporter like domains"/>
    <property type="match status" value="1"/>
</dbReference>
<dbReference type="InterPro" id="IPR050189">
    <property type="entry name" value="MFS_Efflux_Transporters"/>
</dbReference>
<evidence type="ECO:0000256" key="5">
    <source>
        <dbReference type="ARBA" id="ARBA00023136"/>
    </source>
</evidence>
<evidence type="ECO:0000256" key="6">
    <source>
        <dbReference type="SAM" id="Phobius"/>
    </source>
</evidence>
<dbReference type="Proteomes" id="UP001589834">
    <property type="component" value="Unassembled WGS sequence"/>
</dbReference>
<organism evidence="8 9">
    <name type="scientific">Ottowia pentelensis</name>
    <dbReference type="NCBI Taxonomy" id="511108"/>
    <lineage>
        <taxon>Bacteria</taxon>
        <taxon>Pseudomonadati</taxon>
        <taxon>Pseudomonadota</taxon>
        <taxon>Betaproteobacteria</taxon>
        <taxon>Burkholderiales</taxon>
        <taxon>Comamonadaceae</taxon>
        <taxon>Ottowia</taxon>
    </lineage>
</organism>
<sequence>MTAASSSAQTTQTAPTGGSWAALLLLTTGFAMSQAFRTIAAIMAEPLQAELHLSPQQLGVFAAAYHFAFGALQLFMGIGIDMHGVRRTILAAAPLMVAGAVMSALASNFSWLVIGQILIGIGCAPAFLVCTVYIARHFPPARYTMVSSIILAVGGVGMLATGTPLAWLIEVSSWRMGFWVLAGCAALSWGAIALWMREPPPPAGAPRESLREAVRTFGALFRLPHTLGIMALALVTYASFVALRGLWLGPLMMQRHGWSLVATGNLAVVLTVVALVSLPLFGRLDPGPRQRRQWMLVGTVVSAALFALLALGVSAPMDVVAMLLVCAASGYATLQYPDVKDAYEPAVIGRAMALFTMALFMGVALVQWLTGAIASIAQAHGIDPFGPVFGCIAVLLALGALAFRELPQPVGGKRPEPEPRLET</sequence>
<dbReference type="PROSITE" id="PS50850">
    <property type="entry name" value="MFS"/>
    <property type="match status" value="1"/>
</dbReference>
<feature type="transmembrane region" description="Helical" evidence="6">
    <location>
        <begin position="260"/>
        <end position="282"/>
    </location>
</feature>
<keyword evidence="2" id="KW-1003">Cell membrane</keyword>
<evidence type="ECO:0000256" key="4">
    <source>
        <dbReference type="ARBA" id="ARBA00022989"/>
    </source>
</evidence>
<dbReference type="CDD" id="cd06174">
    <property type="entry name" value="MFS"/>
    <property type="match status" value="1"/>
</dbReference>
<evidence type="ECO:0000256" key="2">
    <source>
        <dbReference type="ARBA" id="ARBA00022475"/>
    </source>
</evidence>
<name>A0ABV6PQE8_9BURK</name>
<dbReference type="InterPro" id="IPR020846">
    <property type="entry name" value="MFS_dom"/>
</dbReference>
<protein>
    <submittedName>
        <fullName evidence="8">Nitrate/nitrite transporter</fullName>
    </submittedName>
</protein>
<gene>
    <name evidence="8" type="ORF">ACFFGG_05775</name>
</gene>
<keyword evidence="4 6" id="KW-1133">Transmembrane helix</keyword>
<evidence type="ECO:0000259" key="7">
    <source>
        <dbReference type="PROSITE" id="PS50850"/>
    </source>
</evidence>